<organism evidence="1 2">
    <name type="scientific">Cylindrobasidium torrendii FP15055 ss-10</name>
    <dbReference type="NCBI Taxonomy" id="1314674"/>
    <lineage>
        <taxon>Eukaryota</taxon>
        <taxon>Fungi</taxon>
        <taxon>Dikarya</taxon>
        <taxon>Basidiomycota</taxon>
        <taxon>Agaricomycotina</taxon>
        <taxon>Agaricomycetes</taxon>
        <taxon>Agaricomycetidae</taxon>
        <taxon>Agaricales</taxon>
        <taxon>Marasmiineae</taxon>
        <taxon>Physalacriaceae</taxon>
        <taxon>Cylindrobasidium</taxon>
    </lineage>
</organism>
<evidence type="ECO:0000313" key="1">
    <source>
        <dbReference type="EMBL" id="KIY66093.1"/>
    </source>
</evidence>
<keyword evidence="2" id="KW-1185">Reference proteome</keyword>
<protein>
    <submittedName>
        <fullName evidence="1">Uncharacterized protein</fullName>
    </submittedName>
</protein>
<dbReference type="Proteomes" id="UP000054007">
    <property type="component" value="Unassembled WGS sequence"/>
</dbReference>
<accession>A0A0D7B696</accession>
<name>A0A0D7B696_9AGAR</name>
<dbReference type="InterPro" id="IPR036047">
    <property type="entry name" value="F-box-like_dom_sf"/>
</dbReference>
<dbReference type="EMBL" id="KN880566">
    <property type="protein sequence ID" value="KIY66093.1"/>
    <property type="molecule type" value="Genomic_DNA"/>
</dbReference>
<reference evidence="1 2" key="1">
    <citation type="journal article" date="2015" name="Fungal Genet. Biol.">
        <title>Evolution of novel wood decay mechanisms in Agaricales revealed by the genome sequences of Fistulina hepatica and Cylindrobasidium torrendii.</title>
        <authorList>
            <person name="Floudas D."/>
            <person name="Held B.W."/>
            <person name="Riley R."/>
            <person name="Nagy L.G."/>
            <person name="Koehler G."/>
            <person name="Ransdell A.S."/>
            <person name="Younus H."/>
            <person name="Chow J."/>
            <person name="Chiniquy J."/>
            <person name="Lipzen A."/>
            <person name="Tritt A."/>
            <person name="Sun H."/>
            <person name="Haridas S."/>
            <person name="LaButti K."/>
            <person name="Ohm R.A."/>
            <person name="Kues U."/>
            <person name="Blanchette R.A."/>
            <person name="Grigoriev I.V."/>
            <person name="Minto R.E."/>
            <person name="Hibbett D.S."/>
        </authorList>
    </citation>
    <scope>NUCLEOTIDE SEQUENCE [LARGE SCALE GENOMIC DNA]</scope>
    <source>
        <strain evidence="1 2">FP15055 ss-10</strain>
    </source>
</reference>
<dbReference type="OrthoDB" id="3217549at2759"/>
<proteinExistence type="predicted"/>
<dbReference type="AlphaFoldDB" id="A0A0D7B696"/>
<evidence type="ECO:0000313" key="2">
    <source>
        <dbReference type="Proteomes" id="UP000054007"/>
    </source>
</evidence>
<dbReference type="SUPFAM" id="SSF81383">
    <property type="entry name" value="F-box domain"/>
    <property type="match status" value="1"/>
</dbReference>
<gene>
    <name evidence="1" type="ORF">CYLTODRAFT_491775</name>
</gene>
<sequence length="463" mass="52584">MSESPIASQNEFNVFASMPRDVLLKIMEEDIQEAGGVGNTLSVDSPVWRLGQVCTHWRETLRTHPLLWSRMNIILGDYPNVQARAIESRFRQLIQLSGTTTLHIGVWVPASSTCDLGDRIAGVLRDVAGRIDVLRINLTKLIPGIDKVTLPLPLLQSKLLKDCEFSALHTLFLAIPYDEVRLGDVDLQVDAFALCPRLRRLSLREETNCVEFILPYLNLTTIYAHGGRLDWIINQLEHTDHVNFDLSPPSPWDEHAPEAPFRSTPQWQDSALESLRIVHLRVLYFDIHPGVDAREHVFLSLHARSLRTLELDGSARGLVSMLTMMSDIALRGLYKLEANCVRQRSPYVGDVQEYMDVMARMPALRVLNVSEWFGHYALRAITERDDLLPALEVLQVSPELLQQDCEKVVCFARGRQNRLTVEIEVSEAISYNGRREMFLPDLLESKAAFFCAQLFDVAYVRVT</sequence>